<evidence type="ECO:0000313" key="2">
    <source>
        <dbReference type="Proteomes" id="UP000071778"/>
    </source>
</evidence>
<protein>
    <submittedName>
        <fullName evidence="1">Uncharacterized protein</fullName>
    </submittedName>
</protein>
<gene>
    <name evidence="1" type="ORF">CAter282_3408</name>
</gene>
<organism evidence="1 2">
    <name type="scientific">Collimonas arenae</name>
    <dbReference type="NCBI Taxonomy" id="279058"/>
    <lineage>
        <taxon>Bacteria</taxon>
        <taxon>Pseudomonadati</taxon>
        <taxon>Pseudomonadota</taxon>
        <taxon>Betaproteobacteria</taxon>
        <taxon>Burkholderiales</taxon>
        <taxon>Oxalobacteraceae</taxon>
        <taxon>Collimonas</taxon>
    </lineage>
</organism>
<reference evidence="1 2" key="1">
    <citation type="submission" date="2015-11" db="EMBL/GenBank/DDBJ databases">
        <title>Exploring the genomic traits of fungus-feeding bacterial genus Collimonas.</title>
        <authorList>
            <person name="Song C."/>
            <person name="Schmidt R."/>
            <person name="de Jager V."/>
            <person name="Krzyzanowska D."/>
            <person name="Jongedijk E."/>
            <person name="Cankar K."/>
            <person name="Beekwilder J."/>
            <person name="van Veen A."/>
            <person name="de Boer W."/>
            <person name="van Veen J.A."/>
            <person name="Garbeva P."/>
        </authorList>
    </citation>
    <scope>NUCLEOTIDE SEQUENCE [LARGE SCALE GENOMIC DNA]</scope>
    <source>
        <strain evidence="1 2">Ter282</strain>
    </source>
</reference>
<dbReference type="Proteomes" id="UP000071778">
    <property type="component" value="Chromosome"/>
</dbReference>
<dbReference type="AlphaFoldDB" id="A0A127QM58"/>
<sequence length="50" mass="5177">MRQLKLAGGAVVVRLINSLFLGNSVVARHLLDEAGCGVARSQTGSHISCA</sequence>
<dbReference type="EMBL" id="CP013235">
    <property type="protein sequence ID" value="AMP11099.1"/>
    <property type="molecule type" value="Genomic_DNA"/>
</dbReference>
<proteinExistence type="predicted"/>
<accession>A0A127QM58</accession>
<evidence type="ECO:0000313" key="1">
    <source>
        <dbReference type="EMBL" id="AMP11099.1"/>
    </source>
</evidence>
<name>A0A127QM58_9BURK</name>
<keyword evidence="2" id="KW-1185">Reference proteome</keyword>